<evidence type="ECO:0000313" key="3">
    <source>
        <dbReference type="EMBL" id="CAF0962700.1"/>
    </source>
</evidence>
<dbReference type="PANTHER" id="PTHR11895:SF169">
    <property type="entry name" value="GLUTAMYL-TRNA(GLN) AMIDOTRANSFERASE"/>
    <property type="match status" value="1"/>
</dbReference>
<dbReference type="SUPFAM" id="SSF75304">
    <property type="entry name" value="Amidase signature (AS) enzymes"/>
    <property type="match status" value="1"/>
</dbReference>
<dbReference type="InterPro" id="IPR053844">
    <property type="entry name" value="AH_C"/>
</dbReference>
<dbReference type="EMBL" id="CAJOBB010004290">
    <property type="protein sequence ID" value="CAF4082676.1"/>
    <property type="molecule type" value="Genomic_DNA"/>
</dbReference>
<comment type="caution">
    <text evidence="3">The sequence shown here is derived from an EMBL/GenBank/DDBJ whole genome shotgun (WGS) entry which is preliminary data.</text>
</comment>
<gene>
    <name evidence="3" type="ORF">IZO911_LOCUS15632</name>
    <name evidence="4" type="ORF">KXQ929_LOCUS33450</name>
</gene>
<dbReference type="InterPro" id="IPR014085">
    <property type="entry name" value="Allophanate_hydrolase"/>
</dbReference>
<accession>A0A814DZS7</accession>
<evidence type="ECO:0000313" key="5">
    <source>
        <dbReference type="Proteomes" id="UP000663860"/>
    </source>
</evidence>
<reference evidence="3" key="1">
    <citation type="submission" date="2021-02" db="EMBL/GenBank/DDBJ databases">
        <authorList>
            <person name="Nowell W R."/>
        </authorList>
    </citation>
    <scope>NUCLEOTIDE SEQUENCE</scope>
</reference>
<dbReference type="Gene3D" id="3.10.490.10">
    <property type="entry name" value="Gamma-glutamyl cyclotransferase-like"/>
    <property type="match status" value="1"/>
</dbReference>
<organism evidence="3 5">
    <name type="scientific">Adineta steineri</name>
    <dbReference type="NCBI Taxonomy" id="433720"/>
    <lineage>
        <taxon>Eukaryota</taxon>
        <taxon>Metazoa</taxon>
        <taxon>Spiralia</taxon>
        <taxon>Gnathifera</taxon>
        <taxon>Rotifera</taxon>
        <taxon>Eurotatoria</taxon>
        <taxon>Bdelloidea</taxon>
        <taxon>Adinetida</taxon>
        <taxon>Adinetidae</taxon>
        <taxon>Adineta</taxon>
    </lineage>
</organism>
<dbReference type="NCBIfam" id="NF006043">
    <property type="entry name" value="PRK08186.1"/>
    <property type="match status" value="1"/>
</dbReference>
<name>A0A814DZS7_9BILA</name>
<evidence type="ECO:0000313" key="4">
    <source>
        <dbReference type="EMBL" id="CAF4082676.1"/>
    </source>
</evidence>
<dbReference type="Gene3D" id="1.20.58.1700">
    <property type="match status" value="1"/>
</dbReference>
<feature type="domain" description="Allophanate hydrolase C-terminal" evidence="2">
    <location>
        <begin position="483"/>
        <end position="604"/>
    </location>
</feature>
<proteinExistence type="predicted"/>
<dbReference type="InterPro" id="IPR023631">
    <property type="entry name" value="Amidase_dom"/>
</dbReference>
<dbReference type="InterPro" id="IPR000120">
    <property type="entry name" value="Amidase"/>
</dbReference>
<dbReference type="InterPro" id="IPR036928">
    <property type="entry name" value="AS_sf"/>
</dbReference>
<feature type="domain" description="Amidase" evidence="1">
    <location>
        <begin position="22"/>
        <end position="441"/>
    </location>
</feature>
<dbReference type="Gene3D" id="3.90.1300.10">
    <property type="entry name" value="Amidase signature (AS) domain"/>
    <property type="match status" value="1"/>
</dbReference>
<sequence length="611" mass="65989">MPDITTLHNLYANDSNGLLTTITAIYDRIEGKDLNPVWISIIPRENAIARVKQLSLITIEERVKFPLYGIPFAVKDNIDVATLPTTAGCPAFACGPVAENAPLVEKLEQAGAILIGKTNMDQFATGLVGTRSPYGACASVFNTNYISGGSSSGSAVAVASGLVTFSLGTDTAGSGRIPAMFNNVIGLKPTRGLLSARGVVPACRSLDCVSIFAETASDAAIVLSVARGFDEFDPYSRIPSDSSGASPWIIAPTFRIGIPTLNTREFFGDIHNPVLFQKAINVISHDLNGELIEFDLTPFLNVASLLYKGPWVAERYAAVGNFVDQHLTEIDPTVRTIITKAKDYTAVDTFNAIYELETLKKKTNKLWEIFDVMLVPTAPRAFTFDEIAAAPIEYNSQLGYYTNFVNLLDLAAIAIPAGIRPDGLPFGVTLISHAFTDTALLILGDRIHRSLATNIGGSSRSLVDTPKLLSTDNRNMPSNCFLIAVVGAHLSGQPLNYQLTERKARLIRTCHTNQEYRLYALKDCVPAKPGLLHVKNSEGRGIELEIWAVPADKIASFIAMIPSPLSIGNIHLDDGQIVKGFLVEPSAVNDAQDITHFGGWRSYLNSTKASS</sequence>
<evidence type="ECO:0000259" key="1">
    <source>
        <dbReference type="Pfam" id="PF01425"/>
    </source>
</evidence>
<evidence type="ECO:0008006" key="6">
    <source>
        <dbReference type="Google" id="ProtNLM"/>
    </source>
</evidence>
<dbReference type="Pfam" id="PF21986">
    <property type="entry name" value="AH_C"/>
    <property type="match status" value="1"/>
</dbReference>
<dbReference type="Proteomes" id="UP000663868">
    <property type="component" value="Unassembled WGS sequence"/>
</dbReference>
<protein>
    <recommendedName>
        <fullName evidence="6">Allophanate hydrolase</fullName>
    </recommendedName>
</protein>
<dbReference type="PANTHER" id="PTHR11895">
    <property type="entry name" value="TRANSAMIDASE"/>
    <property type="match status" value="1"/>
</dbReference>
<dbReference type="EMBL" id="CAJNOE010000136">
    <property type="protein sequence ID" value="CAF0962700.1"/>
    <property type="molecule type" value="Genomic_DNA"/>
</dbReference>
<dbReference type="NCBIfam" id="TIGR02713">
    <property type="entry name" value="allophanate_hyd"/>
    <property type="match status" value="1"/>
</dbReference>
<evidence type="ECO:0000259" key="2">
    <source>
        <dbReference type="Pfam" id="PF21986"/>
    </source>
</evidence>
<dbReference type="Proteomes" id="UP000663860">
    <property type="component" value="Unassembled WGS sequence"/>
</dbReference>
<dbReference type="Pfam" id="PF01425">
    <property type="entry name" value="Amidase"/>
    <property type="match status" value="1"/>
</dbReference>
<dbReference type="AlphaFoldDB" id="A0A814DZS7"/>
<dbReference type="GO" id="GO:0003824">
    <property type="term" value="F:catalytic activity"/>
    <property type="evidence" value="ECO:0007669"/>
    <property type="project" value="InterPro"/>
</dbReference>